<dbReference type="SUPFAM" id="SSF46955">
    <property type="entry name" value="Putative DNA-binding domain"/>
    <property type="match status" value="1"/>
</dbReference>
<dbReference type="InterPro" id="IPR000551">
    <property type="entry name" value="MerR-type_HTH_dom"/>
</dbReference>
<dbReference type="EMBL" id="BARS01028470">
    <property type="protein sequence ID" value="GAG08881.1"/>
    <property type="molecule type" value="Genomic_DNA"/>
</dbReference>
<evidence type="ECO:0000259" key="4">
    <source>
        <dbReference type="PROSITE" id="PS51736"/>
    </source>
</evidence>
<evidence type="ECO:0000256" key="2">
    <source>
        <dbReference type="ARBA" id="ARBA00023125"/>
    </source>
</evidence>
<evidence type="ECO:0000256" key="1">
    <source>
        <dbReference type="ARBA" id="ARBA00022908"/>
    </source>
</evidence>
<dbReference type="Pfam" id="PF13411">
    <property type="entry name" value="MerR_1"/>
    <property type="match status" value="1"/>
</dbReference>
<dbReference type="InterPro" id="IPR006119">
    <property type="entry name" value="Resolv_N"/>
</dbReference>
<dbReference type="GO" id="GO:0015074">
    <property type="term" value="P:DNA integration"/>
    <property type="evidence" value="ECO:0007669"/>
    <property type="project" value="UniProtKB-KW"/>
</dbReference>
<reference evidence="5" key="1">
    <citation type="journal article" date="2014" name="Front. Microbiol.">
        <title>High frequency of phylogenetically diverse reductive dehalogenase-homologous genes in deep subseafloor sedimentary metagenomes.</title>
        <authorList>
            <person name="Kawai M."/>
            <person name="Futagami T."/>
            <person name="Toyoda A."/>
            <person name="Takaki Y."/>
            <person name="Nishi S."/>
            <person name="Hori S."/>
            <person name="Arai W."/>
            <person name="Tsubouchi T."/>
            <person name="Morono Y."/>
            <person name="Uchiyama I."/>
            <person name="Ito T."/>
            <person name="Fujiyama A."/>
            <person name="Inagaki F."/>
            <person name="Takami H."/>
        </authorList>
    </citation>
    <scope>NUCLEOTIDE SEQUENCE</scope>
    <source>
        <strain evidence="5">Expedition CK06-06</strain>
    </source>
</reference>
<dbReference type="InterPro" id="IPR009061">
    <property type="entry name" value="DNA-bd_dom_put_sf"/>
</dbReference>
<protein>
    <recommendedName>
        <fullName evidence="4">Resolvase/invertase-type recombinase catalytic domain-containing protein</fullName>
    </recommendedName>
</protein>
<sequence length="87" mass="10218">MLLRINDIEKKYRISHDSLKEWESQGLLPVYKTPGGHRGYLGIDIHKLLNISKAGAILKVCFYARVSTRKQEDNLNRQVKRLREYAY</sequence>
<dbReference type="PROSITE" id="PS51736">
    <property type="entry name" value="RECOMBINASES_3"/>
    <property type="match status" value="1"/>
</dbReference>
<dbReference type="GO" id="GO:0000150">
    <property type="term" value="F:DNA strand exchange activity"/>
    <property type="evidence" value="ECO:0007669"/>
    <property type="project" value="InterPro"/>
</dbReference>
<keyword evidence="3" id="KW-0233">DNA recombination</keyword>
<keyword evidence="2" id="KW-0238">DNA-binding</keyword>
<dbReference type="Gene3D" id="1.10.1660.10">
    <property type="match status" value="1"/>
</dbReference>
<dbReference type="Pfam" id="PF00239">
    <property type="entry name" value="Resolvase"/>
    <property type="match status" value="1"/>
</dbReference>
<dbReference type="GO" id="GO:0003677">
    <property type="term" value="F:DNA binding"/>
    <property type="evidence" value="ECO:0007669"/>
    <property type="project" value="UniProtKB-KW"/>
</dbReference>
<proteinExistence type="predicted"/>
<evidence type="ECO:0000256" key="3">
    <source>
        <dbReference type="ARBA" id="ARBA00023172"/>
    </source>
</evidence>
<name>X0W8B4_9ZZZZ</name>
<keyword evidence="1" id="KW-0229">DNA integration</keyword>
<feature type="domain" description="Resolvase/invertase-type recombinase catalytic" evidence="4">
    <location>
        <begin position="59"/>
        <end position="87"/>
    </location>
</feature>
<dbReference type="PROSITE" id="PS00397">
    <property type="entry name" value="RECOMBINASES_1"/>
    <property type="match status" value="1"/>
</dbReference>
<comment type="caution">
    <text evidence="5">The sequence shown here is derived from an EMBL/GenBank/DDBJ whole genome shotgun (WGS) entry which is preliminary data.</text>
</comment>
<dbReference type="InterPro" id="IPR036162">
    <property type="entry name" value="Resolvase-like_N_sf"/>
</dbReference>
<dbReference type="GO" id="GO:0006355">
    <property type="term" value="P:regulation of DNA-templated transcription"/>
    <property type="evidence" value="ECO:0007669"/>
    <property type="project" value="InterPro"/>
</dbReference>
<dbReference type="InterPro" id="IPR006118">
    <property type="entry name" value="Recombinase_CS"/>
</dbReference>
<evidence type="ECO:0000313" key="5">
    <source>
        <dbReference type="EMBL" id="GAG08881.1"/>
    </source>
</evidence>
<dbReference type="Gene3D" id="3.40.50.1390">
    <property type="entry name" value="Resolvase, N-terminal catalytic domain"/>
    <property type="match status" value="1"/>
</dbReference>
<dbReference type="AlphaFoldDB" id="X0W8B4"/>
<gene>
    <name evidence="5" type="ORF">S01H1_44626</name>
</gene>
<organism evidence="5">
    <name type="scientific">marine sediment metagenome</name>
    <dbReference type="NCBI Taxonomy" id="412755"/>
    <lineage>
        <taxon>unclassified sequences</taxon>
        <taxon>metagenomes</taxon>
        <taxon>ecological metagenomes</taxon>
    </lineage>
</organism>
<accession>X0W8B4</accession>